<dbReference type="OrthoDB" id="10332902at2759"/>
<protein>
    <submittedName>
        <fullName evidence="1">Uncharacterized protein</fullName>
    </submittedName>
</protein>
<name>A0A1E3QB91_LIPST</name>
<dbReference type="EMBL" id="KV454292">
    <property type="protein sequence ID" value="ODQ74287.1"/>
    <property type="molecule type" value="Genomic_DNA"/>
</dbReference>
<accession>A0A1E3QB91</accession>
<keyword evidence="2" id="KW-1185">Reference proteome</keyword>
<dbReference type="AlphaFoldDB" id="A0A1E3QB91"/>
<proteinExistence type="predicted"/>
<reference evidence="1 2" key="1">
    <citation type="journal article" date="2016" name="Proc. Natl. Acad. Sci. U.S.A.">
        <title>Comparative genomics of biotechnologically important yeasts.</title>
        <authorList>
            <person name="Riley R."/>
            <person name="Haridas S."/>
            <person name="Wolfe K.H."/>
            <person name="Lopes M.R."/>
            <person name="Hittinger C.T."/>
            <person name="Goeker M."/>
            <person name="Salamov A.A."/>
            <person name="Wisecaver J.H."/>
            <person name="Long T.M."/>
            <person name="Calvey C.H."/>
            <person name="Aerts A.L."/>
            <person name="Barry K.W."/>
            <person name="Choi C."/>
            <person name="Clum A."/>
            <person name="Coughlan A.Y."/>
            <person name="Deshpande S."/>
            <person name="Douglass A.P."/>
            <person name="Hanson S.J."/>
            <person name="Klenk H.-P."/>
            <person name="LaButti K.M."/>
            <person name="Lapidus A."/>
            <person name="Lindquist E.A."/>
            <person name="Lipzen A.M."/>
            <person name="Meier-Kolthoff J.P."/>
            <person name="Ohm R.A."/>
            <person name="Otillar R.P."/>
            <person name="Pangilinan J.L."/>
            <person name="Peng Y."/>
            <person name="Rokas A."/>
            <person name="Rosa C.A."/>
            <person name="Scheuner C."/>
            <person name="Sibirny A.A."/>
            <person name="Slot J.C."/>
            <person name="Stielow J.B."/>
            <person name="Sun H."/>
            <person name="Kurtzman C.P."/>
            <person name="Blackwell M."/>
            <person name="Grigoriev I.V."/>
            <person name="Jeffries T.W."/>
        </authorList>
    </citation>
    <scope>NUCLEOTIDE SEQUENCE [LARGE SCALE GENOMIC DNA]</scope>
    <source>
        <strain evidence="1 2">NRRL Y-11557</strain>
    </source>
</reference>
<evidence type="ECO:0000313" key="1">
    <source>
        <dbReference type="EMBL" id="ODQ74287.1"/>
    </source>
</evidence>
<evidence type="ECO:0000313" key="2">
    <source>
        <dbReference type="Proteomes" id="UP000094385"/>
    </source>
</evidence>
<dbReference type="Proteomes" id="UP000094385">
    <property type="component" value="Unassembled WGS sequence"/>
</dbReference>
<sequence>MSAPLLFTRRRMIGAIASVRRLPPVRNQFTIVTANGTKATLPLAGANESVPETKREPSKKLAMYKRNIRRKKMIFAEQTSTFEGALERLKIKSEKPTITEEKVRKLTQEELLAASIQKRQTAVRSAPSNAARRKLYTRLHPSSPSRRLVTLLVSRVETKEHAAELKNQLKRLAAEKLYVMPSWQTSKLVRDLTLKGHYTDASDLVSHSELYGLTFDHPVKTELLRAFAIRCEAFGWHLGHIRKVRSMLVRLAESKDSRAYRVPQFTAVAIGALTALRANDANPPQEFLDSYKSELNLFVSALEGRWHKFPTVQPSEQDLASVKYLSELQRRIIDFQLSLKGLQMALADVSSNQQTFLKSAILQVKESLNTTDTILKEQARRMSKESFSSLTTDSYRKAFLTETSAITASEISEASSEETKGE</sequence>
<organism evidence="1 2">
    <name type="scientific">Lipomyces starkeyi NRRL Y-11557</name>
    <dbReference type="NCBI Taxonomy" id="675824"/>
    <lineage>
        <taxon>Eukaryota</taxon>
        <taxon>Fungi</taxon>
        <taxon>Dikarya</taxon>
        <taxon>Ascomycota</taxon>
        <taxon>Saccharomycotina</taxon>
        <taxon>Lipomycetes</taxon>
        <taxon>Lipomycetales</taxon>
        <taxon>Lipomycetaceae</taxon>
        <taxon>Lipomyces</taxon>
    </lineage>
</organism>
<gene>
    <name evidence="1" type="ORF">LIPSTDRAFT_62325</name>
</gene>